<evidence type="ECO:0000313" key="4">
    <source>
        <dbReference type="Proteomes" id="UP000038009"/>
    </source>
</evidence>
<evidence type="ECO:0000256" key="1">
    <source>
        <dbReference type="SAM" id="MobiDB-lite"/>
    </source>
</evidence>
<dbReference type="AlphaFoldDB" id="A0A0N1I3S2"/>
<keyword evidence="4" id="KW-1185">Reference proteome</keyword>
<protein>
    <recommendedName>
        <fullName evidence="2">DUF7883 domain-containing protein</fullName>
    </recommendedName>
</protein>
<dbReference type="EMBL" id="LJSK01000170">
    <property type="protein sequence ID" value="KPI85731.1"/>
    <property type="molecule type" value="Genomic_DNA"/>
</dbReference>
<organism evidence="3 4">
    <name type="scientific">Leptomonas seymouri</name>
    <dbReference type="NCBI Taxonomy" id="5684"/>
    <lineage>
        <taxon>Eukaryota</taxon>
        <taxon>Discoba</taxon>
        <taxon>Euglenozoa</taxon>
        <taxon>Kinetoplastea</taxon>
        <taxon>Metakinetoplastina</taxon>
        <taxon>Trypanosomatida</taxon>
        <taxon>Trypanosomatidae</taxon>
        <taxon>Leishmaniinae</taxon>
        <taxon>Leptomonas</taxon>
    </lineage>
</organism>
<evidence type="ECO:0000313" key="3">
    <source>
        <dbReference type="EMBL" id="KPI85731.1"/>
    </source>
</evidence>
<feature type="domain" description="DUF7883" evidence="2">
    <location>
        <begin position="416"/>
        <end position="513"/>
    </location>
</feature>
<feature type="region of interest" description="Disordered" evidence="1">
    <location>
        <begin position="837"/>
        <end position="892"/>
    </location>
</feature>
<dbReference type="InterPro" id="IPR057205">
    <property type="entry name" value="DUF7883"/>
</dbReference>
<feature type="region of interest" description="Disordered" evidence="1">
    <location>
        <begin position="631"/>
        <end position="661"/>
    </location>
</feature>
<evidence type="ECO:0000259" key="2">
    <source>
        <dbReference type="Pfam" id="PF25367"/>
    </source>
</evidence>
<dbReference type="VEuPathDB" id="TriTrypDB:Lsey_0170_0150"/>
<dbReference type="Proteomes" id="UP000038009">
    <property type="component" value="Unassembled WGS sequence"/>
</dbReference>
<proteinExistence type="predicted"/>
<gene>
    <name evidence="3" type="ORF">ABL78_5218</name>
</gene>
<feature type="compositionally biased region" description="Acidic residues" evidence="1">
    <location>
        <begin position="861"/>
        <end position="877"/>
    </location>
</feature>
<dbReference type="Pfam" id="PF25367">
    <property type="entry name" value="DUF7883"/>
    <property type="match status" value="1"/>
</dbReference>
<sequence length="892" mass="99060">MASRRSYGCGSMSLYATRPCTPFLARVSFSSATPSRFRTTASALYPVDGSTPSSEVSPAGAGAGAGAASPILPSLMRFWSHASSTHFLALAASRRFFSWTQPLLRENRPRSTPKVVPTHMESLPSDPMEFIAMGIRSVTRNTGPIPLSKLTPLLADEFLETIGRQGMSLASFIEQYPNYLSAVHLPGPVIIAISAHLRRHFNTEEKRRLGMWVMALLSATHFLPGQPQVAAMGLSSPHPTIEELCQTLRIWTNMDVMQLEIFLRSLPELFSIHNANRRVRLLIVNAMTPNEPAMRSAVGGLAPRLKTVKEPESSKFALWLRTVVPSQFHVPVSFVLERARELNVLELAFGSSKPTLDQIKGQFQQLPSGFADIRAFGDATHTVFVRIIDPEPLLLESGVPTYGGVNAPPEFDAVRYNPTQLAQELTAAIEQYAGQSSLTLARVTKGLEMSRIREYIGVSLMRKLEHFYGFSDKDDPRVCILLLDRLRHLWEVELNAGTARPWACLPESEMPSSLTLQTSPSPRVLLHCQRLLVECGAQPLMDLYSVLPSDLKTVFIDLYSSPSGGTTEGAGSAPVVSSTVPNAPLPPSDARIASALQTFVRTHSLFFFMKGDCVHASRVIQPCDNDRVSPITEKEREVSRQQALPKPGGNRKREAKANKEKSLTDAEVAQVVYDTIPPDSWISADTLRSFLFLPREEIKAKKSRGLPVQTFRREFFERHHRLFDIHSLFAFDKLVVSRASWEVKEPHLLAPRIDNISRLIKLMALLSVDSISDASLTRRLPIEGRQLLKSIGAVTDIAEQLPMWFIVQRDEVNFGGSLIRYIGPLAKTQRSVHALKPHQKGVLTRKVPNDPFADIPPDNIQDGDLDGWNDDWNEEGGDLFSSSSKWDDDDGR</sequence>
<comment type="caution">
    <text evidence="3">The sequence shown here is derived from an EMBL/GenBank/DDBJ whole genome shotgun (WGS) entry which is preliminary data.</text>
</comment>
<accession>A0A0N1I3S2</accession>
<reference evidence="3 4" key="1">
    <citation type="journal article" date="2015" name="PLoS Pathog.">
        <title>Leptomonas seymouri: Adaptations to the Dixenous Life Cycle Analyzed by Genome Sequencing, Transcriptome Profiling and Co-infection with Leishmania donovani.</title>
        <authorList>
            <person name="Kraeva N."/>
            <person name="Butenko A."/>
            <person name="Hlavacova J."/>
            <person name="Kostygov A."/>
            <person name="Myskova J."/>
            <person name="Grybchuk D."/>
            <person name="Lestinova T."/>
            <person name="Votypka J."/>
            <person name="Volf P."/>
            <person name="Opperdoes F."/>
            <person name="Flegontov P."/>
            <person name="Lukes J."/>
            <person name="Yurchenko V."/>
        </authorList>
    </citation>
    <scope>NUCLEOTIDE SEQUENCE [LARGE SCALE GENOMIC DNA]</scope>
    <source>
        <strain evidence="3 4">ATCC 30220</strain>
    </source>
</reference>
<feature type="compositionally biased region" description="Basic and acidic residues" evidence="1">
    <location>
        <begin position="651"/>
        <end position="661"/>
    </location>
</feature>
<name>A0A0N1I3S2_LEPSE</name>
<dbReference type="OrthoDB" id="272226at2759"/>
<dbReference type="OMA" id="MIGDEHL"/>